<evidence type="ECO:0000256" key="3">
    <source>
        <dbReference type="ARBA" id="ARBA00022448"/>
    </source>
</evidence>
<evidence type="ECO:0000256" key="6">
    <source>
        <dbReference type="ARBA" id="ARBA00022692"/>
    </source>
</evidence>
<evidence type="ECO:0000256" key="2">
    <source>
        <dbReference type="ARBA" id="ARBA00008149"/>
    </source>
</evidence>
<dbReference type="PANTHER" id="PTHR40765">
    <property type="entry name" value="ESX-2 SECRETION SYSTEM ATPASE ECCB2"/>
    <property type="match status" value="1"/>
</dbReference>
<keyword evidence="3" id="KW-0813">Transport</keyword>
<evidence type="ECO:0000313" key="14">
    <source>
        <dbReference type="EMBL" id="BAV39574.1"/>
    </source>
</evidence>
<organism evidence="14 15">
    <name type="scientific">Mycobacterium ulcerans subsp. shinshuense</name>
    <dbReference type="NCBI Taxonomy" id="1124626"/>
    <lineage>
        <taxon>Bacteria</taxon>
        <taxon>Bacillati</taxon>
        <taxon>Actinomycetota</taxon>
        <taxon>Actinomycetes</taxon>
        <taxon>Mycobacteriales</taxon>
        <taxon>Mycobacteriaceae</taxon>
        <taxon>Mycobacterium</taxon>
        <taxon>Mycobacterium ulcerans group</taxon>
    </lineage>
</organism>
<protein>
    <recommendedName>
        <fullName evidence="16">Type VII secretion protein EccB</fullName>
    </recommendedName>
</protein>
<evidence type="ECO:0000256" key="4">
    <source>
        <dbReference type="ARBA" id="ARBA00022475"/>
    </source>
</evidence>
<dbReference type="EMBL" id="AP017624">
    <property type="protein sequence ID" value="BAV39574.1"/>
    <property type="molecule type" value="Genomic_DNA"/>
</dbReference>
<dbReference type="GO" id="GO:0005886">
    <property type="term" value="C:plasma membrane"/>
    <property type="evidence" value="ECO:0007669"/>
    <property type="project" value="UniProtKB-SubCell"/>
</dbReference>
<evidence type="ECO:0000256" key="11">
    <source>
        <dbReference type="ARBA" id="ARBA00023136"/>
    </source>
</evidence>
<evidence type="ECO:0000256" key="1">
    <source>
        <dbReference type="ARBA" id="ARBA00004377"/>
    </source>
</evidence>
<evidence type="ECO:0000313" key="15">
    <source>
        <dbReference type="Proteomes" id="UP000218067"/>
    </source>
</evidence>
<dbReference type="GO" id="GO:0005524">
    <property type="term" value="F:ATP binding"/>
    <property type="evidence" value="ECO:0007669"/>
    <property type="project" value="UniProtKB-KW"/>
</dbReference>
<dbReference type="GO" id="GO:0005576">
    <property type="term" value="C:extracellular region"/>
    <property type="evidence" value="ECO:0007669"/>
    <property type="project" value="TreeGrafter"/>
</dbReference>
<dbReference type="Pfam" id="PF05108">
    <property type="entry name" value="T7SS_ESX1_EccB"/>
    <property type="match status" value="1"/>
</dbReference>
<dbReference type="Gene3D" id="3.30.2390.20">
    <property type="entry name" value="Type VII secretion system EccB, repeat 1 domain"/>
    <property type="match status" value="1"/>
</dbReference>
<keyword evidence="7" id="KW-0547">Nucleotide-binding</keyword>
<dbReference type="InterPro" id="IPR042485">
    <property type="entry name" value="T7SS_EccB_R3"/>
</dbReference>
<evidence type="ECO:0000256" key="10">
    <source>
        <dbReference type="ARBA" id="ARBA00022989"/>
    </source>
</evidence>
<keyword evidence="9" id="KW-0067">ATP-binding</keyword>
<evidence type="ECO:0000256" key="12">
    <source>
        <dbReference type="SAM" id="MobiDB-lite"/>
    </source>
</evidence>
<dbReference type="Gene3D" id="2.40.50.910">
    <property type="entry name" value="Type VII secretion system EccB, repeat 3 domain"/>
    <property type="match status" value="1"/>
</dbReference>
<evidence type="ECO:0008006" key="16">
    <source>
        <dbReference type="Google" id="ProtNLM"/>
    </source>
</evidence>
<gene>
    <name evidence="14" type="ORF">SHTP_0171</name>
</gene>
<dbReference type="GeneID" id="93434853"/>
<dbReference type="InterPro" id="IPR007795">
    <property type="entry name" value="T7SS_EccB"/>
</dbReference>
<evidence type="ECO:0000256" key="7">
    <source>
        <dbReference type="ARBA" id="ARBA00022741"/>
    </source>
</evidence>
<dbReference type="InterPro" id="IPR044857">
    <property type="entry name" value="T7SS_EccB_R1"/>
</dbReference>
<proteinExistence type="inferred from homology"/>
<keyword evidence="6 13" id="KW-0812">Transmembrane</keyword>
<reference evidence="14 15" key="1">
    <citation type="submission" date="2016-08" db="EMBL/GenBank/DDBJ databases">
        <title>Complete genome sequence of Mycobacterium shinshuense, a subspecies of M. ulcerans.</title>
        <authorList>
            <person name="Yoshida M."/>
            <person name="Ogura Y."/>
            <person name="Hayashi T."/>
            <person name="Hoshino Y."/>
        </authorList>
    </citation>
    <scope>NUCLEOTIDE SEQUENCE [LARGE SCALE GENOMIC DNA]</scope>
    <source>
        <strain evidence="15">ATCC 33728</strain>
    </source>
</reference>
<keyword evidence="11 13" id="KW-0472">Membrane</keyword>
<feature type="region of interest" description="Disordered" evidence="12">
    <location>
        <begin position="461"/>
        <end position="481"/>
    </location>
</feature>
<comment type="subcellular location">
    <subcellularLocation>
        <location evidence="1">Cell inner membrane</location>
        <topology evidence="1">Single-pass membrane protein</topology>
    </subcellularLocation>
</comment>
<name>A0A1B4XXP0_MYCUL</name>
<dbReference type="GO" id="GO:0016787">
    <property type="term" value="F:hydrolase activity"/>
    <property type="evidence" value="ECO:0007669"/>
    <property type="project" value="UniProtKB-KW"/>
</dbReference>
<dbReference type="PANTHER" id="PTHR40765:SF2">
    <property type="entry name" value="ESX-2 SECRETION SYSTEM ATPASE ECCB2"/>
    <property type="match status" value="1"/>
</dbReference>
<evidence type="ECO:0000256" key="5">
    <source>
        <dbReference type="ARBA" id="ARBA00022519"/>
    </source>
</evidence>
<keyword evidence="4" id="KW-1003">Cell membrane</keyword>
<evidence type="ECO:0000256" key="13">
    <source>
        <dbReference type="SAM" id="Phobius"/>
    </source>
</evidence>
<dbReference type="Proteomes" id="UP000218067">
    <property type="component" value="Chromosome"/>
</dbReference>
<dbReference type="FunFam" id="3.30.2390.20:FF:000001">
    <property type="entry name" value="ESX-1 secretion system ATPase EccB1"/>
    <property type="match status" value="1"/>
</dbReference>
<feature type="transmembrane region" description="Helical" evidence="13">
    <location>
        <begin position="45"/>
        <end position="65"/>
    </location>
</feature>
<keyword evidence="10 13" id="KW-1133">Transmembrane helix</keyword>
<accession>A0A1B4XXP0</accession>
<sequence length="481" mass="50878">MASLRLTTKVQVGGRRFLVRRLEHAIVRRDTQMFDDPLQFYSRSASLGIVVAVLILAGAVMLAYVKPQGQLGDTNLVADRASDQLYVTVSGQLHPVYNLTSARLVLGNPAAPTSMRSSELNKLPKGQTIGIPGAPYATPVSADSASTWSLCDTVAYAGTANPVTRTAVIAMPLQIDAAIAPLRAKEVLLVSYRHSTWIVTAQGRHAIDLSDRALTTAMGIGETATPTPISEGMFNALPDSGPWRLPSIDAAGAPNTLGLPAALVIGSVFRVETTAGTKHFVVLRDGVAPVNDDTAGALRDMESYGLIDPPPVPPDLVVDLPQRVYQSPLPDEPLKIISRVQDPTLCWSWQRSAGDQAPTTSVLSGRHLPLPLSVVSAGISQIRGTATIYIGGGKFLVLQSPDPRYAESMYYVDPQGVRYGVPNAAVGNALGLGSPQDAPWQVVRLLVDGPVLSKDAALLEHETLPPDPNPAKIDAVAAGAP</sequence>
<dbReference type="AlphaFoldDB" id="A0A1B4XXP0"/>
<evidence type="ECO:0000256" key="8">
    <source>
        <dbReference type="ARBA" id="ARBA00022801"/>
    </source>
</evidence>
<dbReference type="RefSeq" id="WP_096369504.1">
    <property type="nucleotide sequence ID" value="NZ_AP017624.1"/>
</dbReference>
<comment type="similarity">
    <text evidence="2">Belongs to the EccB family.</text>
</comment>
<dbReference type="NCBIfam" id="TIGR03919">
    <property type="entry name" value="T7SS_EccB"/>
    <property type="match status" value="1"/>
</dbReference>
<keyword evidence="5" id="KW-0997">Cell inner membrane</keyword>
<evidence type="ECO:0000256" key="9">
    <source>
        <dbReference type="ARBA" id="ARBA00022840"/>
    </source>
</evidence>
<keyword evidence="8" id="KW-0378">Hydrolase</keyword>